<dbReference type="AlphaFoldDB" id="A0A4S8IGB9"/>
<evidence type="ECO:0000313" key="2">
    <source>
        <dbReference type="Proteomes" id="UP000317650"/>
    </source>
</evidence>
<dbReference type="PANTHER" id="PTHR31681:SF34">
    <property type="entry name" value="DUF295 DOMAIN-CONTAINING PROTEIN"/>
    <property type="match status" value="1"/>
</dbReference>
<proteinExistence type="predicted"/>
<gene>
    <name evidence="1" type="ORF">C4D60_Mb09t11090</name>
</gene>
<sequence>MEPAMRVSQDGTILCYLLLYNPSCRRATSTPTGNASSLATALLGNHVHHAASTPRFSHQTNLQKSSAAVTCQKFGEKFVKWESLEAHHLSKHAGDSLVEIISRTGWSKTDRSCRRIERVLKVHNTPESLARF</sequence>
<accession>A0A4S8IGB9</accession>
<keyword evidence="2" id="KW-1185">Reference proteome</keyword>
<dbReference type="Proteomes" id="UP000317650">
    <property type="component" value="Chromosome 9"/>
</dbReference>
<dbReference type="PANTHER" id="PTHR31681">
    <property type="entry name" value="C2H2-LIKE ZINC FINGER PROTEIN"/>
    <property type="match status" value="1"/>
</dbReference>
<comment type="caution">
    <text evidence="1">The sequence shown here is derived from an EMBL/GenBank/DDBJ whole genome shotgun (WGS) entry which is preliminary data.</text>
</comment>
<organism evidence="1 2">
    <name type="scientific">Musa balbisiana</name>
    <name type="common">Banana</name>
    <dbReference type="NCBI Taxonomy" id="52838"/>
    <lineage>
        <taxon>Eukaryota</taxon>
        <taxon>Viridiplantae</taxon>
        <taxon>Streptophyta</taxon>
        <taxon>Embryophyta</taxon>
        <taxon>Tracheophyta</taxon>
        <taxon>Spermatophyta</taxon>
        <taxon>Magnoliopsida</taxon>
        <taxon>Liliopsida</taxon>
        <taxon>Zingiberales</taxon>
        <taxon>Musaceae</taxon>
        <taxon>Musa</taxon>
    </lineage>
</organism>
<name>A0A4S8IGB9_MUSBA</name>
<dbReference type="EMBL" id="PYDT01000010">
    <property type="protein sequence ID" value="THU47019.1"/>
    <property type="molecule type" value="Genomic_DNA"/>
</dbReference>
<evidence type="ECO:0008006" key="3">
    <source>
        <dbReference type="Google" id="ProtNLM"/>
    </source>
</evidence>
<reference evidence="1 2" key="1">
    <citation type="journal article" date="2019" name="Nat. Plants">
        <title>Genome sequencing of Musa balbisiana reveals subgenome evolution and function divergence in polyploid bananas.</title>
        <authorList>
            <person name="Yao X."/>
        </authorList>
    </citation>
    <scope>NUCLEOTIDE SEQUENCE [LARGE SCALE GENOMIC DNA]</scope>
    <source>
        <strain evidence="2">cv. DH-PKW</strain>
        <tissue evidence="1">Leaves</tissue>
    </source>
</reference>
<evidence type="ECO:0000313" key="1">
    <source>
        <dbReference type="EMBL" id="THU47019.1"/>
    </source>
</evidence>
<protein>
    <recommendedName>
        <fullName evidence="3">C2H2-type domain-containing protein</fullName>
    </recommendedName>
</protein>